<organism evidence="2 3">
    <name type="scientific">Halobacillus halophilus (strain ATCC 35676 / DSM 2266 / JCM 20832 / KCTC 3685 / LMG 17431 / NBRC 102448 / NCIMB 2269)</name>
    <name type="common">Sporosarcina halophila</name>
    <dbReference type="NCBI Taxonomy" id="866895"/>
    <lineage>
        <taxon>Bacteria</taxon>
        <taxon>Bacillati</taxon>
        <taxon>Bacillota</taxon>
        <taxon>Bacilli</taxon>
        <taxon>Bacillales</taxon>
        <taxon>Bacillaceae</taxon>
        <taxon>Halobacillus</taxon>
    </lineage>
</organism>
<dbReference type="HOGENOM" id="CLU_2193286_0_0_9"/>
<feature type="chain" id="PRO_5003630433" evidence="1">
    <location>
        <begin position="28"/>
        <end position="108"/>
    </location>
</feature>
<keyword evidence="1" id="KW-0732">Signal</keyword>
<reference evidence="2 3" key="1">
    <citation type="journal article" date="2013" name="Environ. Microbiol.">
        <title>Chloride and organic osmolytes: a hybrid strategy to cope with elevated salinities by the moderately halophilic, chloride-dependent bacterium Halobacillus halophilus.</title>
        <authorList>
            <person name="Saum S.H."/>
            <person name="Pfeiffer F."/>
            <person name="Palm P."/>
            <person name="Rampp M."/>
            <person name="Schuster S.C."/>
            <person name="Muller V."/>
            <person name="Oesterhelt D."/>
        </authorList>
    </citation>
    <scope>NUCLEOTIDE SEQUENCE [LARGE SCALE GENOMIC DNA]</scope>
    <source>
        <strain evidence="3">ATCC 35676 / DSM 2266 / JCM 20832 / KCTC 3685 / LMG 17431 / NBRC 102448 / NCIMB 2269</strain>
    </source>
</reference>
<evidence type="ECO:0000313" key="2">
    <source>
        <dbReference type="EMBL" id="CCG44900.1"/>
    </source>
</evidence>
<dbReference type="PATRIC" id="fig|866895.3.peg.1569"/>
<evidence type="ECO:0000313" key="3">
    <source>
        <dbReference type="Proteomes" id="UP000007397"/>
    </source>
</evidence>
<gene>
    <name evidence="2" type="ordered locus">HBHAL_2554</name>
</gene>
<keyword evidence="3" id="KW-1185">Reference proteome</keyword>
<sequence length="108" mass="11765">MNKIKILFAVLTAAYFLGLSPAVTLQAYETLEQTDSLVANFTYVEQEALSVSPILLPKGKADYALPPFLFPPAQLDVKGLFSASTGTLEPLADSSGFFTIEKFHSNYL</sequence>
<dbReference type="Proteomes" id="UP000007397">
    <property type="component" value="Chromosome"/>
</dbReference>
<name>I0JL80_HALH3</name>
<accession>I0JL80</accession>
<evidence type="ECO:0000256" key="1">
    <source>
        <dbReference type="SAM" id="SignalP"/>
    </source>
</evidence>
<dbReference type="AlphaFoldDB" id="I0JL80"/>
<dbReference type="KEGG" id="hhd:HBHAL_2554"/>
<dbReference type="STRING" id="866895.HBHAL_2554"/>
<proteinExistence type="predicted"/>
<dbReference type="EMBL" id="HE717023">
    <property type="protein sequence ID" value="CCG44900.1"/>
    <property type="molecule type" value="Genomic_DNA"/>
</dbReference>
<protein>
    <submittedName>
        <fullName evidence="2">Uncharacterized protein</fullName>
    </submittedName>
</protein>
<dbReference type="RefSeq" id="WP_014642796.1">
    <property type="nucleotide sequence ID" value="NC_017668.1"/>
</dbReference>
<feature type="signal peptide" evidence="1">
    <location>
        <begin position="1"/>
        <end position="27"/>
    </location>
</feature>